<evidence type="ECO:0000313" key="6">
    <source>
        <dbReference type="EMBL" id="MBF6024619.1"/>
    </source>
</evidence>
<keyword evidence="3" id="KW-0975">Bacterial flagellum</keyword>
<keyword evidence="1" id="KW-0973">c-di-GMP</keyword>
<dbReference type="Pfam" id="PF07317">
    <property type="entry name" value="PilZN"/>
    <property type="match status" value="1"/>
</dbReference>
<accession>A0ABS0BAE6</accession>
<proteinExistence type="predicted"/>
<protein>
    <submittedName>
        <fullName evidence="6">Flagellar brake protein</fullName>
    </submittedName>
</protein>
<name>A0ABS0BAE6_9GAMM</name>
<dbReference type="Gene3D" id="2.30.110.10">
    <property type="entry name" value="Electron Transport, Fmn-binding Protein, Chain A"/>
    <property type="match status" value="1"/>
</dbReference>
<feature type="domain" description="PilZ" evidence="4">
    <location>
        <begin position="127"/>
        <end position="241"/>
    </location>
</feature>
<gene>
    <name evidence="6" type="ORF">IU514_11320</name>
</gene>
<keyword evidence="2" id="KW-0547">Nucleotide-binding</keyword>
<reference evidence="6 7" key="1">
    <citation type="submission" date="2020-11" db="EMBL/GenBank/DDBJ databases">
        <title>Draft Genome Sequence and Secondary Metabolite Biosynthetic Potential of the Lysobacter niastensis Type strain DSM 18481.</title>
        <authorList>
            <person name="Turrini P."/>
            <person name="Artuso I."/>
            <person name="Tescari M."/>
            <person name="Lugli G.A."/>
            <person name="Frangipani E."/>
            <person name="Ventura M."/>
            <person name="Visca P."/>
        </authorList>
    </citation>
    <scope>NUCLEOTIDE SEQUENCE [LARGE SCALE GENOMIC DNA]</scope>
    <source>
        <strain evidence="6 7">DSM 18481</strain>
    </source>
</reference>
<keyword evidence="6" id="KW-0969">Cilium</keyword>
<dbReference type="InterPro" id="IPR009875">
    <property type="entry name" value="PilZ_domain"/>
</dbReference>
<comment type="caution">
    <text evidence="6">The sequence shown here is derived from an EMBL/GenBank/DDBJ whole genome shotgun (WGS) entry which is preliminary data.</text>
</comment>
<evidence type="ECO:0000259" key="5">
    <source>
        <dbReference type="Pfam" id="PF07317"/>
    </source>
</evidence>
<evidence type="ECO:0000256" key="3">
    <source>
        <dbReference type="ARBA" id="ARBA00023143"/>
    </source>
</evidence>
<dbReference type="Proteomes" id="UP001429984">
    <property type="component" value="Unassembled WGS sequence"/>
</dbReference>
<dbReference type="Pfam" id="PF07238">
    <property type="entry name" value="PilZ"/>
    <property type="match status" value="1"/>
</dbReference>
<organism evidence="6 7">
    <name type="scientific">Lysobacter niastensis</name>
    <dbReference type="NCBI Taxonomy" id="380629"/>
    <lineage>
        <taxon>Bacteria</taxon>
        <taxon>Pseudomonadati</taxon>
        <taxon>Pseudomonadota</taxon>
        <taxon>Gammaproteobacteria</taxon>
        <taxon>Lysobacterales</taxon>
        <taxon>Lysobacteraceae</taxon>
        <taxon>Lysobacter</taxon>
    </lineage>
</organism>
<dbReference type="InterPro" id="IPR012349">
    <property type="entry name" value="Split_barrel_FMN-bd"/>
</dbReference>
<dbReference type="InterPro" id="IPR009926">
    <property type="entry name" value="T3SS_YcgR_PilZN"/>
</dbReference>
<keyword evidence="6" id="KW-0966">Cell projection</keyword>
<keyword evidence="6" id="KW-0282">Flagellum</keyword>
<dbReference type="Gene3D" id="2.40.10.220">
    <property type="entry name" value="predicted glycosyltransferase like domains"/>
    <property type="match status" value="1"/>
</dbReference>
<keyword evidence="7" id="KW-1185">Reference proteome</keyword>
<dbReference type="EMBL" id="JADLZT010000006">
    <property type="protein sequence ID" value="MBF6024619.1"/>
    <property type="molecule type" value="Genomic_DNA"/>
</dbReference>
<sequence>MTNAPSHYGTPDAIEEHYDKCLVRTHADIRRHLQRLLDGRCTLRVHAGGHDAGTLTVLLEVGTSSFWIDVPPSRMQLEHWLGSQRLHFEGHVERVAVRFACGTARLDTQEGQPALALPLPDQLLHMQRREFMRREPLGGLRCRIPAGPYVEHPGGLTATIRDIGGGGVALLLHAAASRFQVGDRLSGCVVELPGLEPMSVTLDIRHIVPTTQRGKPMQQLGCEFTDLPAATQTRLLRYIMQLDREQVLRRRGA</sequence>
<feature type="domain" description="Type III secretion system flagellar brake protein YcgR PilZN" evidence="5">
    <location>
        <begin position="23"/>
        <end position="124"/>
    </location>
</feature>
<evidence type="ECO:0000259" key="4">
    <source>
        <dbReference type="Pfam" id="PF07238"/>
    </source>
</evidence>
<evidence type="ECO:0000313" key="7">
    <source>
        <dbReference type="Proteomes" id="UP001429984"/>
    </source>
</evidence>
<dbReference type="RefSeq" id="WP_194931227.1">
    <property type="nucleotide sequence ID" value="NZ_JADLZT010000006.1"/>
</dbReference>
<evidence type="ECO:0000256" key="1">
    <source>
        <dbReference type="ARBA" id="ARBA00022636"/>
    </source>
</evidence>
<evidence type="ECO:0000256" key="2">
    <source>
        <dbReference type="ARBA" id="ARBA00022741"/>
    </source>
</evidence>